<name>A0A223HWG3_THETR</name>
<dbReference type="AlphaFoldDB" id="A0A223HWG3"/>
<feature type="transmembrane region" description="Helical" evidence="9">
    <location>
        <begin position="136"/>
        <end position="156"/>
    </location>
</feature>
<evidence type="ECO:0000256" key="4">
    <source>
        <dbReference type="ARBA" id="ARBA00022475"/>
    </source>
</evidence>
<dbReference type="GO" id="GO:0032217">
    <property type="term" value="F:riboflavin transmembrane transporter activity"/>
    <property type="evidence" value="ECO:0007669"/>
    <property type="project" value="UniProtKB-UniRule"/>
</dbReference>
<keyword evidence="7 8" id="KW-0472">Membrane</keyword>
<evidence type="ECO:0000256" key="7">
    <source>
        <dbReference type="ARBA" id="ARBA00023136"/>
    </source>
</evidence>
<dbReference type="Pfam" id="PF12822">
    <property type="entry name" value="ECF_trnsprt"/>
    <property type="match status" value="1"/>
</dbReference>
<accession>A0A223HWG3</accession>
<dbReference type="InterPro" id="IPR025720">
    <property type="entry name" value="RibU"/>
</dbReference>
<evidence type="ECO:0000256" key="1">
    <source>
        <dbReference type="ARBA" id="ARBA00004651"/>
    </source>
</evidence>
<keyword evidence="5 9" id="KW-0812">Transmembrane</keyword>
<evidence type="ECO:0000256" key="6">
    <source>
        <dbReference type="ARBA" id="ARBA00022989"/>
    </source>
</evidence>
<keyword evidence="4 8" id="KW-1003">Cell membrane</keyword>
<evidence type="ECO:0000313" key="10">
    <source>
        <dbReference type="EMBL" id="AST56819.1"/>
    </source>
</evidence>
<evidence type="ECO:0000256" key="9">
    <source>
        <dbReference type="SAM" id="Phobius"/>
    </source>
</evidence>
<keyword evidence="6 9" id="KW-1133">Transmembrane helix</keyword>
<feature type="transmembrane region" description="Helical" evidence="9">
    <location>
        <begin position="106"/>
        <end position="129"/>
    </location>
</feature>
<comment type="subcellular location">
    <subcellularLocation>
        <location evidence="1">Cell membrane</location>
        <topology evidence="1">Multi-pass membrane protein</topology>
    </subcellularLocation>
</comment>
<feature type="transmembrane region" description="Helical" evidence="9">
    <location>
        <begin position="75"/>
        <end position="100"/>
    </location>
</feature>
<organism evidence="10 11">
    <name type="scientific">Thermoanaerobacterium thermosaccharolyticum</name>
    <name type="common">Clostridium thermosaccharolyticum</name>
    <dbReference type="NCBI Taxonomy" id="1517"/>
    <lineage>
        <taxon>Bacteria</taxon>
        <taxon>Bacillati</taxon>
        <taxon>Bacillota</taxon>
        <taxon>Clostridia</taxon>
        <taxon>Thermoanaerobacterales</taxon>
        <taxon>Thermoanaerobacteraceae</taxon>
        <taxon>Thermoanaerobacterium</taxon>
    </lineage>
</organism>
<dbReference type="InterPro" id="IPR024529">
    <property type="entry name" value="ECF_trnsprt_substrate-spec"/>
</dbReference>
<proteinExistence type="inferred from homology"/>
<feature type="transmembrane region" description="Helical" evidence="9">
    <location>
        <begin position="45"/>
        <end position="63"/>
    </location>
</feature>
<gene>
    <name evidence="10" type="ORF">Thert_00651</name>
</gene>
<dbReference type="Proteomes" id="UP000214975">
    <property type="component" value="Chromosome"/>
</dbReference>
<dbReference type="PANTHER" id="PTHR38438:SF1">
    <property type="entry name" value="RIBOFLAVIN TRANSPORTER RIBU"/>
    <property type="match status" value="1"/>
</dbReference>
<dbReference type="PANTHER" id="PTHR38438">
    <property type="entry name" value="RIBOFLAVIN TRANSPORTER RIBU"/>
    <property type="match status" value="1"/>
</dbReference>
<protein>
    <recommendedName>
        <fullName evidence="8">Riboflavin transporter</fullName>
    </recommendedName>
</protein>
<comment type="function">
    <text evidence="8">Probably a riboflavin-binding protein that interacts with the energy-coupling factor (ECF) ABC-transporter complex.</text>
</comment>
<evidence type="ECO:0000256" key="5">
    <source>
        <dbReference type="ARBA" id="ARBA00022692"/>
    </source>
</evidence>
<evidence type="ECO:0000256" key="2">
    <source>
        <dbReference type="ARBA" id="ARBA00005540"/>
    </source>
</evidence>
<sequence>MEHSRTKVIVTVGLLSAIAFVLMYLEFQLPLFPSFLKFDFSDIPPLLASFALGPVYGIFVEIVKNVIHLPVSQSAGIGGVANFVVGSIYVYTVGIIYMRSKSKKSAVIAMVIGTIAMAIAGSVLNYYVFLPLYQKIMGWPLSAIVGMGKAVNSHIIDLKTLIAYGIFPFNILKGFVISILTFLIYKKLSPMLKM</sequence>
<dbReference type="Gene3D" id="1.10.1760.20">
    <property type="match status" value="1"/>
</dbReference>
<evidence type="ECO:0000313" key="11">
    <source>
        <dbReference type="Proteomes" id="UP000214975"/>
    </source>
</evidence>
<dbReference type="PIRSF" id="PIRSF037778">
    <property type="entry name" value="UCP037778_transp_RibU"/>
    <property type="match status" value="1"/>
</dbReference>
<evidence type="ECO:0000256" key="8">
    <source>
        <dbReference type="PIRNR" id="PIRNR037778"/>
    </source>
</evidence>
<feature type="transmembrane region" description="Helical" evidence="9">
    <location>
        <begin position="162"/>
        <end position="185"/>
    </location>
</feature>
<feature type="transmembrane region" description="Helical" evidence="9">
    <location>
        <begin position="7"/>
        <end position="25"/>
    </location>
</feature>
<dbReference type="GO" id="GO:0005886">
    <property type="term" value="C:plasma membrane"/>
    <property type="evidence" value="ECO:0007669"/>
    <property type="project" value="UniProtKB-SubCell"/>
</dbReference>
<keyword evidence="3 8" id="KW-0813">Transport</keyword>
<comment type="similarity">
    <text evidence="2 8">Belongs to the prokaryotic riboflavin transporter (P-RFT) (TC 2.A.87) family.</text>
</comment>
<dbReference type="RefSeq" id="WP_094396871.1">
    <property type="nucleotide sequence ID" value="NZ_CP016893.1"/>
</dbReference>
<reference evidence="10 11" key="1">
    <citation type="submission" date="2016-08" db="EMBL/GenBank/DDBJ databases">
        <title>A novel genetic cassette of butanologenic Thermoanaerobacterium thermosaccharolyticum that directly convert cellulose to butanol.</title>
        <authorList>
            <person name="Li T."/>
            <person name="He J."/>
        </authorList>
    </citation>
    <scope>NUCLEOTIDE SEQUENCE [LARGE SCALE GENOMIC DNA]</scope>
    <source>
        <strain evidence="10 11">TG57</strain>
    </source>
</reference>
<evidence type="ECO:0000256" key="3">
    <source>
        <dbReference type="ARBA" id="ARBA00022448"/>
    </source>
</evidence>
<dbReference type="EMBL" id="CP016893">
    <property type="protein sequence ID" value="AST56819.1"/>
    <property type="molecule type" value="Genomic_DNA"/>
</dbReference>